<evidence type="ECO:0000313" key="8">
    <source>
        <dbReference type="EMBL" id="QRQ80682.1"/>
    </source>
</evidence>
<dbReference type="InterPro" id="IPR051800">
    <property type="entry name" value="PqiA-PqiB_transport"/>
</dbReference>
<keyword evidence="9" id="KW-1185">Reference proteome</keyword>
<accession>A0A892ZCL5</accession>
<feature type="transmembrane region" description="Helical" evidence="7">
    <location>
        <begin position="121"/>
        <end position="142"/>
    </location>
</feature>
<feature type="transmembrane region" description="Helical" evidence="7">
    <location>
        <begin position="368"/>
        <end position="386"/>
    </location>
</feature>
<dbReference type="PANTHER" id="PTHR30462:SF3">
    <property type="entry name" value="INTERMEMBRANE TRANSPORT PROTEIN PQIA"/>
    <property type="match status" value="1"/>
</dbReference>
<evidence type="ECO:0000256" key="6">
    <source>
        <dbReference type="ARBA" id="ARBA00023136"/>
    </source>
</evidence>
<evidence type="ECO:0000256" key="4">
    <source>
        <dbReference type="ARBA" id="ARBA00022692"/>
    </source>
</evidence>
<evidence type="ECO:0000256" key="3">
    <source>
        <dbReference type="ARBA" id="ARBA00022519"/>
    </source>
</evidence>
<protein>
    <submittedName>
        <fullName evidence="8">Paraquat-inducible protein A</fullName>
    </submittedName>
</protein>
<dbReference type="EMBL" id="CP069798">
    <property type="protein sequence ID" value="QRQ80682.1"/>
    <property type="molecule type" value="Genomic_DNA"/>
</dbReference>
<feature type="transmembrane region" description="Helical" evidence="7">
    <location>
        <begin position="398"/>
        <end position="416"/>
    </location>
</feature>
<feature type="transmembrane region" description="Helical" evidence="7">
    <location>
        <begin position="163"/>
        <end position="181"/>
    </location>
</feature>
<dbReference type="Proteomes" id="UP000653156">
    <property type="component" value="Chromosome"/>
</dbReference>
<feature type="transmembrane region" description="Helical" evidence="7">
    <location>
        <begin position="270"/>
        <end position="294"/>
    </location>
</feature>
<keyword evidence="2" id="KW-1003">Cell membrane</keyword>
<gene>
    <name evidence="8" type="ORF">JQU52_07850</name>
</gene>
<dbReference type="Pfam" id="PF04403">
    <property type="entry name" value="PqiA"/>
    <property type="match status" value="2"/>
</dbReference>
<feature type="transmembrane region" description="Helical" evidence="7">
    <location>
        <begin position="73"/>
        <end position="101"/>
    </location>
</feature>
<evidence type="ECO:0000256" key="7">
    <source>
        <dbReference type="SAM" id="Phobius"/>
    </source>
</evidence>
<reference evidence="8" key="1">
    <citation type="submission" date="2021-02" db="EMBL/GenBank/DDBJ databases">
        <title>Neisseriaceae sp. 26B isolated from the cloaca of a Common Toad-headed Turtle (Mesoclemmys nasuta).</title>
        <authorList>
            <person name="Spergser J."/>
            <person name="Busse H.-J."/>
        </authorList>
    </citation>
    <scope>NUCLEOTIDE SEQUENCE</scope>
    <source>
        <strain evidence="8">26B</strain>
    </source>
</reference>
<name>A0A892ZCL5_9NEIS</name>
<comment type="subcellular location">
    <subcellularLocation>
        <location evidence="1">Cell inner membrane</location>
    </subcellularLocation>
</comment>
<keyword evidence="4 7" id="KW-0812">Transmembrane</keyword>
<dbReference type="KEGG" id="ptes:JQU52_07850"/>
<feature type="transmembrane region" description="Helical" evidence="7">
    <location>
        <begin position="187"/>
        <end position="206"/>
    </location>
</feature>
<evidence type="ECO:0000256" key="2">
    <source>
        <dbReference type="ARBA" id="ARBA00022475"/>
    </source>
</evidence>
<dbReference type="InterPro" id="IPR007498">
    <property type="entry name" value="PqiA-like"/>
</dbReference>
<keyword evidence="6 7" id="KW-0472">Membrane</keyword>
<evidence type="ECO:0000313" key="9">
    <source>
        <dbReference type="Proteomes" id="UP000653156"/>
    </source>
</evidence>
<dbReference type="PANTHER" id="PTHR30462">
    <property type="entry name" value="INTERMEMBRANE TRANSPORT PROTEIN PQIB-RELATED"/>
    <property type="match status" value="1"/>
</dbReference>
<keyword evidence="3" id="KW-0997">Cell inner membrane</keyword>
<proteinExistence type="predicted"/>
<dbReference type="RefSeq" id="WP_230337968.1">
    <property type="nucleotide sequence ID" value="NZ_CP069798.1"/>
</dbReference>
<dbReference type="GO" id="GO:0005886">
    <property type="term" value="C:plasma membrane"/>
    <property type="evidence" value="ECO:0007669"/>
    <property type="project" value="UniProtKB-SubCell"/>
</dbReference>
<evidence type="ECO:0000256" key="1">
    <source>
        <dbReference type="ARBA" id="ARBA00004533"/>
    </source>
</evidence>
<keyword evidence="5 7" id="KW-1133">Transmembrane helix</keyword>
<sequence>MKLIQDIHILDRWWRYRQHNAAAKLPAHSLDCPGCGLSLTVPPLAQGQAAACPRCRHPLVRVERNPFRAPPALASAALILMLLVYSQLFILVELSGVYAYLTLPEMVRVLLAQDFGFLAEVMLALTFGTPALFCLLCLYVYGALAYQQRLPGLLYATRLLVRLRSWMMVDVFFISTLVAYIKLASVAHVTFGPAFWLMFALAVLLLRTAQLIPEHWVYFQIQRLSGRDPAKLLRTPHTLNCSECLYHQPANRSRCSVCGSMLHRRRPHSLRISSAFLLAALILYFPANLLPIMISSNPLNTEINTILDGIAYMWRTGDKLIAVIIFSASVAVPVVKIIAMMVLLYSAQVRPLLSHMRLAWLYRFTESVGRWSMVDIFVIIILMASFRTPLARVTAGPAAVYFCLVVLLTMFAAQYFDPRLLWDKIHAPAKPSRHPHTHRPAYTLIKKTAPTP</sequence>
<dbReference type="AlphaFoldDB" id="A0A892ZCL5"/>
<evidence type="ECO:0000256" key="5">
    <source>
        <dbReference type="ARBA" id="ARBA00022989"/>
    </source>
</evidence>
<feature type="transmembrane region" description="Helical" evidence="7">
    <location>
        <begin position="320"/>
        <end position="347"/>
    </location>
</feature>
<organism evidence="8 9">
    <name type="scientific">Paralysiella testudinis</name>
    <dbReference type="NCBI Taxonomy" id="2809020"/>
    <lineage>
        <taxon>Bacteria</taxon>
        <taxon>Pseudomonadati</taxon>
        <taxon>Pseudomonadota</taxon>
        <taxon>Betaproteobacteria</taxon>
        <taxon>Neisseriales</taxon>
        <taxon>Neisseriaceae</taxon>
        <taxon>Paralysiella</taxon>
    </lineage>
</organism>